<dbReference type="SUPFAM" id="SSF56235">
    <property type="entry name" value="N-terminal nucleophile aminohydrolases (Ntn hydrolases)"/>
    <property type="match status" value="1"/>
</dbReference>
<dbReference type="Gene3D" id="3.60.20.40">
    <property type="match status" value="1"/>
</dbReference>
<dbReference type="Proteomes" id="UP000622707">
    <property type="component" value="Unassembled WGS sequence"/>
</dbReference>
<comment type="caution">
    <text evidence="1">The sequence shown here is derived from an EMBL/GenBank/DDBJ whole genome shotgun (WGS) entry which is preliminary data.</text>
</comment>
<dbReference type="EMBL" id="JAEQND010000012">
    <property type="protein sequence ID" value="MBL0427550.1"/>
    <property type="molecule type" value="Genomic_DNA"/>
</dbReference>
<evidence type="ECO:0000313" key="1">
    <source>
        <dbReference type="EMBL" id="MBL0427550.1"/>
    </source>
</evidence>
<accession>A0ABS1JTE4</accession>
<dbReference type="InterPro" id="IPR043137">
    <property type="entry name" value="GGT_ssub_C"/>
</dbReference>
<dbReference type="InterPro" id="IPR029055">
    <property type="entry name" value="Ntn_hydrolases_N"/>
</dbReference>
<keyword evidence="2" id="KW-1185">Reference proteome</keyword>
<sequence length="556" mass="59601">MSTPVVPAEAGTRQALDSRLRGNDGAASGFWDFPYTSQRMPLLARNVVSTSQPLASAAGALMLARGGNAVDAALATAITLTVVEPCMNGIGGDAFAILWDGQRLHGLNASGRAPRRWTRDYFARYDAMPYRGWDSVTVPGTVSAWRMLSDRFGTVPFAELFEPALRYAREGYLVSPTVRRQWQAQVAELLPQPGFREAFAPRGEAPGTGEPWICPGQAETLQKIAASKGEDFYRGSLARAIADHARNTGGAIDEQDLAEHASDWVEPMAIGYRGIELHEIGPSGQGIGALMALGMLSNLDLAAAGADSALWHHLQIEAMKLAFADLAAYVADPQAMREVSAQQLLDAKYLAQRARLIDPDRAAPARAGAPASGGTVYLTAADQKGMMVSFIQSNFKGFGSGVVVPHTGIALHNRGWGFTLQAGHPNEVAPRKRPFHTIIPGFFMQDGQPLMSFGLMGGSMQAQGHVQIAVRVADQGLNPQAASDAPRWRVLDDNSGVAVEWNFPAEAIEGLRARGHPVKVAPRLDTEFGCAQLALKTQHGYVAASDHRKDGYPVGF</sequence>
<organism evidence="1 2">
    <name type="scientific">Ramlibacter alkalitolerans</name>
    <dbReference type="NCBI Taxonomy" id="2039631"/>
    <lineage>
        <taxon>Bacteria</taxon>
        <taxon>Pseudomonadati</taxon>
        <taxon>Pseudomonadota</taxon>
        <taxon>Betaproteobacteria</taxon>
        <taxon>Burkholderiales</taxon>
        <taxon>Comamonadaceae</taxon>
        <taxon>Ramlibacter</taxon>
    </lineage>
</organism>
<dbReference type="Gene3D" id="1.10.246.130">
    <property type="match status" value="1"/>
</dbReference>
<dbReference type="PANTHER" id="PTHR43881:SF1">
    <property type="entry name" value="GAMMA-GLUTAMYLTRANSPEPTIDASE (AFU_ORTHOLOGUE AFUA_4G13580)"/>
    <property type="match status" value="1"/>
</dbReference>
<gene>
    <name evidence="1" type="ORF">JI746_20720</name>
</gene>
<dbReference type="Pfam" id="PF01019">
    <property type="entry name" value="G_glu_transpept"/>
    <property type="match status" value="1"/>
</dbReference>
<dbReference type="InterPro" id="IPR052896">
    <property type="entry name" value="GGT-like_enzyme"/>
</dbReference>
<dbReference type="InterPro" id="IPR043138">
    <property type="entry name" value="GGT_lsub"/>
</dbReference>
<evidence type="ECO:0000313" key="2">
    <source>
        <dbReference type="Proteomes" id="UP000622707"/>
    </source>
</evidence>
<dbReference type="PANTHER" id="PTHR43881">
    <property type="entry name" value="GAMMA-GLUTAMYLTRANSPEPTIDASE (AFU_ORTHOLOGUE AFUA_4G13580)"/>
    <property type="match status" value="1"/>
</dbReference>
<proteinExistence type="predicted"/>
<name>A0ABS1JTE4_9BURK</name>
<dbReference type="PRINTS" id="PR01210">
    <property type="entry name" value="GGTRANSPTASE"/>
</dbReference>
<reference evidence="1 2" key="1">
    <citation type="journal article" date="2017" name="Int. J. Syst. Evol. Microbiol.">
        <title>Ramlibacter alkalitolerans sp. nov., alkali-tolerant bacterium isolated from soil of ginseng.</title>
        <authorList>
            <person name="Lee D.H."/>
            <person name="Cha C.J."/>
        </authorList>
    </citation>
    <scope>NUCLEOTIDE SEQUENCE [LARGE SCALE GENOMIC DNA]</scope>
    <source>
        <strain evidence="1 2">KACC 19305</strain>
    </source>
</reference>
<protein>
    <submittedName>
        <fullName evidence="1">Gamma-glutamyltransferase family protein</fullName>
    </submittedName>
</protein>